<reference evidence="2 3" key="1">
    <citation type="submission" date="2017-02" db="EMBL/GenBank/DDBJ databases">
        <title>Comparative genomic analysis of Brazilian Leptospira kirschneri strains of different serogroups.</title>
        <authorList>
            <person name="Moreno L.Z."/>
            <person name="Miraglia F."/>
            <person name="Kremer F.S."/>
            <person name="Eslabao M.R."/>
            <person name="Lilenbaum W."/>
            <person name="Dellagostin O.A."/>
            <person name="Moreno A.M."/>
        </authorList>
    </citation>
    <scope>NUCLEOTIDE SEQUENCE [LARGE SCALE GENOMIC DNA]</scope>
    <source>
        <strain evidence="2 3">M110/06</strain>
    </source>
</reference>
<keyword evidence="1" id="KW-1133">Transmembrane helix</keyword>
<feature type="transmembrane region" description="Helical" evidence="1">
    <location>
        <begin position="12"/>
        <end position="34"/>
    </location>
</feature>
<keyword evidence="1" id="KW-0472">Membrane</keyword>
<protein>
    <submittedName>
        <fullName evidence="2">Uncharacterized protein</fullName>
    </submittedName>
</protein>
<sequence length="68" mass="7973">MQGNLAKRSLKFSVAFYIEIKVYCCILFSAYNLLIRAESPVRLAFGKLDLSDFLTSNSRYIKIFKYFF</sequence>
<evidence type="ECO:0000313" key="2">
    <source>
        <dbReference type="EMBL" id="OOV40066.1"/>
    </source>
</evidence>
<organism evidence="2 3">
    <name type="scientific">Leptospira kirschneri serovar Pomona</name>
    <dbReference type="NCBI Taxonomy" id="561005"/>
    <lineage>
        <taxon>Bacteria</taxon>
        <taxon>Pseudomonadati</taxon>
        <taxon>Spirochaetota</taxon>
        <taxon>Spirochaetia</taxon>
        <taxon>Leptospirales</taxon>
        <taxon>Leptospiraceae</taxon>
        <taxon>Leptospira</taxon>
    </lineage>
</organism>
<name>A0A1T1DGQ2_9LEPT</name>
<dbReference type="EMBL" id="MVIT01000078">
    <property type="protein sequence ID" value="OOV40066.1"/>
    <property type="molecule type" value="Genomic_DNA"/>
</dbReference>
<accession>A0A1T1DGQ2</accession>
<proteinExistence type="predicted"/>
<gene>
    <name evidence="2" type="ORF">B1J93_21140</name>
</gene>
<evidence type="ECO:0000256" key="1">
    <source>
        <dbReference type="SAM" id="Phobius"/>
    </source>
</evidence>
<evidence type="ECO:0000313" key="3">
    <source>
        <dbReference type="Proteomes" id="UP000191008"/>
    </source>
</evidence>
<dbReference type="AlphaFoldDB" id="A0A1T1DGQ2"/>
<keyword evidence="1" id="KW-0812">Transmembrane</keyword>
<comment type="caution">
    <text evidence="2">The sequence shown here is derived from an EMBL/GenBank/DDBJ whole genome shotgun (WGS) entry which is preliminary data.</text>
</comment>
<dbReference type="Proteomes" id="UP000191008">
    <property type="component" value="Unassembled WGS sequence"/>
</dbReference>